<dbReference type="Pfam" id="PF00583">
    <property type="entry name" value="Acetyltransf_1"/>
    <property type="match status" value="1"/>
</dbReference>
<evidence type="ECO:0000313" key="3">
    <source>
        <dbReference type="Proteomes" id="UP000002534"/>
    </source>
</evidence>
<dbReference type="SUPFAM" id="SSF55729">
    <property type="entry name" value="Acyl-CoA N-acyltransferases (Nat)"/>
    <property type="match status" value="1"/>
</dbReference>
<dbReference type="GO" id="GO:0016747">
    <property type="term" value="F:acyltransferase activity, transferring groups other than amino-acyl groups"/>
    <property type="evidence" value="ECO:0007669"/>
    <property type="project" value="InterPro"/>
</dbReference>
<dbReference type="HOGENOM" id="CLU_054109_0_0_7"/>
<dbReference type="OrthoDB" id="5393364at2"/>
<dbReference type="Gene3D" id="3.40.630.30">
    <property type="match status" value="1"/>
</dbReference>
<evidence type="ECO:0000259" key="1">
    <source>
        <dbReference type="PROSITE" id="PS51186"/>
    </source>
</evidence>
<dbReference type="PANTHER" id="PTHR47237:SF1">
    <property type="entry name" value="SLL0310 PROTEIN"/>
    <property type="match status" value="1"/>
</dbReference>
<protein>
    <submittedName>
        <fullName evidence="2">Acetyltransferase, GNAT family</fullName>
    </submittedName>
</protein>
<dbReference type="InterPro" id="IPR016181">
    <property type="entry name" value="Acyl_CoA_acyltransferase"/>
</dbReference>
<reference evidence="3" key="1">
    <citation type="submission" date="2005-10" db="EMBL/GenBank/DDBJ databases">
        <title>Complete sequence of Pelobacter carbinolicus DSM 2380.</title>
        <authorList>
            <person name="Copeland A."/>
            <person name="Lucas S."/>
            <person name="Lapidus A."/>
            <person name="Barry K."/>
            <person name="Detter J.C."/>
            <person name="Glavina T."/>
            <person name="Hammon N."/>
            <person name="Israni S."/>
            <person name="Pitluck S."/>
            <person name="Chertkov O."/>
            <person name="Schmutz J."/>
            <person name="Larimer F."/>
            <person name="Land M."/>
            <person name="Kyrpides N."/>
            <person name="Ivanova N."/>
            <person name="Richardson P."/>
        </authorList>
    </citation>
    <scope>NUCLEOTIDE SEQUENCE [LARGE SCALE GENOMIC DNA]</scope>
    <source>
        <strain evidence="3">DSM 2380 / NBRC 103641 / GraBd1</strain>
    </source>
</reference>
<keyword evidence="2" id="KW-0808">Transferase</keyword>
<reference evidence="2 3" key="2">
    <citation type="journal article" date="2012" name="BMC Genomics">
        <title>The genome of Pelobacter carbinolicus reveals surprising metabolic capabilities and physiological features.</title>
        <authorList>
            <person name="Aklujkar M."/>
            <person name="Haveman S.A."/>
            <person name="Didonato R.Jr."/>
            <person name="Chertkov O."/>
            <person name="Han C.S."/>
            <person name="Land M.L."/>
            <person name="Brown P."/>
            <person name="Lovley D.R."/>
        </authorList>
    </citation>
    <scope>NUCLEOTIDE SEQUENCE [LARGE SCALE GENOMIC DNA]</scope>
    <source>
        <strain evidence="3">DSM 2380 / NBRC 103641 / GraBd1</strain>
    </source>
</reference>
<dbReference type="PANTHER" id="PTHR47237">
    <property type="entry name" value="SLL0310 PROTEIN"/>
    <property type="match status" value="1"/>
</dbReference>
<dbReference type="CDD" id="cd04301">
    <property type="entry name" value="NAT_SF"/>
    <property type="match status" value="1"/>
</dbReference>
<dbReference type="EMBL" id="CP000142">
    <property type="protein sequence ID" value="ABA89352.1"/>
    <property type="molecule type" value="Genomic_DNA"/>
</dbReference>
<dbReference type="Gene3D" id="3.40.630.90">
    <property type="match status" value="1"/>
</dbReference>
<organism evidence="2 3">
    <name type="scientific">Syntrophotalea carbinolica (strain DSM 2380 / NBRC 103641 / GraBd1)</name>
    <name type="common">Pelobacter carbinolicus</name>
    <dbReference type="NCBI Taxonomy" id="338963"/>
    <lineage>
        <taxon>Bacteria</taxon>
        <taxon>Pseudomonadati</taxon>
        <taxon>Thermodesulfobacteriota</taxon>
        <taxon>Desulfuromonadia</taxon>
        <taxon>Desulfuromonadales</taxon>
        <taxon>Syntrophotaleaceae</taxon>
        <taxon>Syntrophotalea</taxon>
    </lineage>
</organism>
<dbReference type="PROSITE" id="PS51186">
    <property type="entry name" value="GNAT"/>
    <property type="match status" value="1"/>
</dbReference>
<evidence type="ECO:0000313" key="2">
    <source>
        <dbReference type="EMBL" id="ABA89352.1"/>
    </source>
</evidence>
<proteinExistence type="predicted"/>
<feature type="domain" description="N-acetyltransferase" evidence="1">
    <location>
        <begin position="11"/>
        <end position="144"/>
    </location>
</feature>
<dbReference type="AlphaFoldDB" id="Q3A2Q5"/>
<accession>Q3A2Q5</accession>
<dbReference type="STRING" id="338963.Pcar_2112"/>
<dbReference type="InterPro" id="IPR052729">
    <property type="entry name" value="Acyl/Acetyltrans_Enzymes"/>
</dbReference>
<dbReference type="InterPro" id="IPR000182">
    <property type="entry name" value="GNAT_dom"/>
</dbReference>
<gene>
    <name evidence="2" type="ordered locus">Pcar_2112</name>
</gene>
<dbReference type="eggNOG" id="COG0456">
    <property type="taxonomic scope" value="Bacteria"/>
</dbReference>
<dbReference type="KEGG" id="pca:Pcar_2112"/>
<dbReference type="Proteomes" id="UP000002534">
    <property type="component" value="Chromosome"/>
</dbReference>
<keyword evidence="3" id="KW-1185">Reference proteome</keyword>
<name>Q3A2Q5_SYNC1</name>
<sequence>MADTVIKAPLTILRPAIHDWGAFFFWAQDEGWQVLPPETALFRGPLAGWAFALRQDDQTCGFVTAVPYPDFAWIGNLIIAPEMRGKGLGRHLFDRVCEKIRQTGIDSIWLTASDQGKPLYASRGFQECDRVERWQMYIPAHYHNYTPSLDTDLDTLLKADQQAWNTDRRLVLQYLATGGEIIQAGKSIALVQNYGAVKVLGPWLAMEDTAKEHVAIILAATRASGGGTLYVDILESSGAGAMLEECGFTRSGDCALMVAAGRPTTSPEKAVSLASLGSLG</sequence>
<dbReference type="RefSeq" id="WP_011341865.1">
    <property type="nucleotide sequence ID" value="NC_007498.2"/>
</dbReference>